<dbReference type="EMBL" id="JABFAC010000005">
    <property type="protein sequence ID" value="MBA0613109.1"/>
    <property type="molecule type" value="Genomic_DNA"/>
</dbReference>
<evidence type="ECO:0000313" key="2">
    <source>
        <dbReference type="Proteomes" id="UP000593561"/>
    </source>
</evidence>
<keyword evidence="2" id="KW-1185">Reference proteome</keyword>
<comment type="caution">
    <text evidence="1">The sequence shown here is derived from an EMBL/GenBank/DDBJ whole genome shotgun (WGS) entry which is preliminary data.</text>
</comment>
<dbReference type="Proteomes" id="UP000593561">
    <property type="component" value="Unassembled WGS sequence"/>
</dbReference>
<name>A0A7J8RGX9_GOSDV</name>
<sequence length="26" mass="3275">MKTKILKYQNQWILIKQIIILMEKEK</sequence>
<dbReference type="AlphaFoldDB" id="A0A7J8RGX9"/>
<gene>
    <name evidence="1" type="ORF">Godav_013618</name>
</gene>
<protein>
    <submittedName>
        <fullName evidence="1">Uncharacterized protein</fullName>
    </submittedName>
</protein>
<reference evidence="1 2" key="1">
    <citation type="journal article" date="2019" name="Genome Biol. Evol.">
        <title>Insights into the evolution of the New World diploid cottons (Gossypium, subgenus Houzingenia) based on genome sequencing.</title>
        <authorList>
            <person name="Grover C.E."/>
            <person name="Arick M.A. 2nd"/>
            <person name="Thrash A."/>
            <person name="Conover J.L."/>
            <person name="Sanders W.S."/>
            <person name="Peterson D.G."/>
            <person name="Frelichowski J.E."/>
            <person name="Scheffler J.A."/>
            <person name="Scheffler B.E."/>
            <person name="Wendel J.F."/>
        </authorList>
    </citation>
    <scope>NUCLEOTIDE SEQUENCE [LARGE SCALE GENOMIC DNA]</scope>
    <source>
        <strain evidence="1">27</strain>
        <tissue evidence="1">Leaf</tissue>
    </source>
</reference>
<accession>A0A7J8RGX9</accession>
<organism evidence="1 2">
    <name type="scientific">Gossypium davidsonii</name>
    <name type="common">Davidson's cotton</name>
    <name type="synonym">Gossypium klotzschianum subsp. davidsonii</name>
    <dbReference type="NCBI Taxonomy" id="34287"/>
    <lineage>
        <taxon>Eukaryota</taxon>
        <taxon>Viridiplantae</taxon>
        <taxon>Streptophyta</taxon>
        <taxon>Embryophyta</taxon>
        <taxon>Tracheophyta</taxon>
        <taxon>Spermatophyta</taxon>
        <taxon>Magnoliopsida</taxon>
        <taxon>eudicotyledons</taxon>
        <taxon>Gunneridae</taxon>
        <taxon>Pentapetalae</taxon>
        <taxon>rosids</taxon>
        <taxon>malvids</taxon>
        <taxon>Malvales</taxon>
        <taxon>Malvaceae</taxon>
        <taxon>Malvoideae</taxon>
        <taxon>Gossypium</taxon>
    </lineage>
</organism>
<evidence type="ECO:0000313" key="1">
    <source>
        <dbReference type="EMBL" id="MBA0613109.1"/>
    </source>
</evidence>
<proteinExistence type="predicted"/>